<dbReference type="OMA" id="WIANIRH"/>
<dbReference type="STRING" id="3469.A0A4Y7K8V3"/>
<dbReference type="GO" id="GO:0006139">
    <property type="term" value="P:nucleobase-containing compound metabolic process"/>
    <property type="evidence" value="ECO:0007669"/>
    <property type="project" value="InterPro"/>
</dbReference>
<dbReference type="Gramene" id="RZC69236">
    <property type="protein sequence ID" value="RZC69236"/>
    <property type="gene ID" value="C5167_032318"/>
</dbReference>
<feature type="domain" description="3'-5' exonuclease" evidence="3">
    <location>
        <begin position="30"/>
        <end position="209"/>
    </location>
</feature>
<dbReference type="InterPro" id="IPR051132">
    <property type="entry name" value="3-5_Exonuclease_domain"/>
</dbReference>
<dbReference type="Gene3D" id="3.30.420.10">
    <property type="entry name" value="Ribonuclease H-like superfamily/Ribonuclease H"/>
    <property type="match status" value="1"/>
</dbReference>
<evidence type="ECO:0000256" key="2">
    <source>
        <dbReference type="ARBA" id="ARBA00022801"/>
    </source>
</evidence>
<proteinExistence type="predicted"/>
<keyword evidence="2" id="KW-0378">Hydrolase</keyword>
<dbReference type="AlphaFoldDB" id="A0A4Y7K8V3"/>
<protein>
    <recommendedName>
        <fullName evidence="3">3'-5' exonuclease domain-containing protein</fullName>
    </recommendedName>
</protein>
<dbReference type="InterPro" id="IPR012337">
    <property type="entry name" value="RNaseH-like_sf"/>
</dbReference>
<accession>A0A4Y7K8V3</accession>
<dbReference type="CDD" id="cd06141">
    <property type="entry name" value="WRN_exo"/>
    <property type="match status" value="1"/>
</dbReference>
<dbReference type="GO" id="GO:0005634">
    <property type="term" value="C:nucleus"/>
    <property type="evidence" value="ECO:0007669"/>
    <property type="project" value="TreeGrafter"/>
</dbReference>
<dbReference type="SUPFAM" id="SSF53098">
    <property type="entry name" value="Ribonuclease H-like"/>
    <property type="match status" value="1"/>
</dbReference>
<dbReference type="GO" id="GO:0008408">
    <property type="term" value="F:3'-5' exonuclease activity"/>
    <property type="evidence" value="ECO:0007669"/>
    <property type="project" value="InterPro"/>
</dbReference>
<dbReference type="FunFam" id="3.30.420.10:FF:000054">
    <property type="entry name" value="Werner Syndrome-like exonuclease"/>
    <property type="match status" value="1"/>
</dbReference>
<keyword evidence="5" id="KW-1185">Reference proteome</keyword>
<keyword evidence="1" id="KW-0540">Nuclease</keyword>
<dbReference type="PANTHER" id="PTHR13620:SF105">
    <property type="entry name" value="OS01G0737700 PROTEIN"/>
    <property type="match status" value="1"/>
</dbReference>
<dbReference type="EMBL" id="CM010721">
    <property type="protein sequence ID" value="RZC69236.1"/>
    <property type="molecule type" value="Genomic_DNA"/>
</dbReference>
<sequence length="209" mass="23801">MGISIHDLPNHYPETQQVYSVIIDDDRIRTVVTKHSSTVDHWISRIYSDYNGVLDHLIVGLDVEWKPAYGRYRNPVATLQLCVGRRCLIFQIKHADEIPSSLVEFLGDPDFTFVGVGIGEDVQKLDDDYDLEVENAVDLRYLAADRYNSKALKNAGLMGLAGVVLDYGDIEKPRHVTMSNWEDYWLSLDQIKYACVDAYVSFQIGKELL</sequence>
<evidence type="ECO:0000256" key="1">
    <source>
        <dbReference type="ARBA" id="ARBA00022722"/>
    </source>
</evidence>
<dbReference type="SMART" id="SM00474">
    <property type="entry name" value="35EXOc"/>
    <property type="match status" value="1"/>
</dbReference>
<dbReference type="InterPro" id="IPR002562">
    <property type="entry name" value="3'-5'_exonuclease_dom"/>
</dbReference>
<dbReference type="Pfam" id="PF01612">
    <property type="entry name" value="DNA_pol_A_exo1"/>
    <property type="match status" value="1"/>
</dbReference>
<name>A0A4Y7K8V3_PAPSO</name>
<evidence type="ECO:0000313" key="4">
    <source>
        <dbReference type="EMBL" id="RZC69236.1"/>
    </source>
</evidence>
<dbReference type="GO" id="GO:0005737">
    <property type="term" value="C:cytoplasm"/>
    <property type="evidence" value="ECO:0007669"/>
    <property type="project" value="TreeGrafter"/>
</dbReference>
<dbReference type="PANTHER" id="PTHR13620">
    <property type="entry name" value="3-5 EXONUCLEASE"/>
    <property type="match status" value="1"/>
</dbReference>
<evidence type="ECO:0000313" key="5">
    <source>
        <dbReference type="Proteomes" id="UP000316621"/>
    </source>
</evidence>
<reference evidence="4 5" key="1">
    <citation type="journal article" date="2018" name="Science">
        <title>The opium poppy genome and morphinan production.</title>
        <authorList>
            <person name="Guo L."/>
            <person name="Winzer T."/>
            <person name="Yang X."/>
            <person name="Li Y."/>
            <person name="Ning Z."/>
            <person name="He Z."/>
            <person name="Teodor R."/>
            <person name="Lu Y."/>
            <person name="Bowser T.A."/>
            <person name="Graham I.A."/>
            <person name="Ye K."/>
        </authorList>
    </citation>
    <scope>NUCLEOTIDE SEQUENCE [LARGE SCALE GENOMIC DNA]</scope>
    <source>
        <strain evidence="5">cv. HN1</strain>
        <tissue evidence="4">Leaves</tissue>
    </source>
</reference>
<evidence type="ECO:0000259" key="3">
    <source>
        <dbReference type="SMART" id="SM00474"/>
    </source>
</evidence>
<dbReference type="GO" id="GO:0003676">
    <property type="term" value="F:nucleic acid binding"/>
    <property type="evidence" value="ECO:0007669"/>
    <property type="project" value="InterPro"/>
</dbReference>
<organism evidence="4 5">
    <name type="scientific">Papaver somniferum</name>
    <name type="common">Opium poppy</name>
    <dbReference type="NCBI Taxonomy" id="3469"/>
    <lineage>
        <taxon>Eukaryota</taxon>
        <taxon>Viridiplantae</taxon>
        <taxon>Streptophyta</taxon>
        <taxon>Embryophyta</taxon>
        <taxon>Tracheophyta</taxon>
        <taxon>Spermatophyta</taxon>
        <taxon>Magnoliopsida</taxon>
        <taxon>Ranunculales</taxon>
        <taxon>Papaveraceae</taxon>
        <taxon>Papaveroideae</taxon>
        <taxon>Papaver</taxon>
    </lineage>
</organism>
<gene>
    <name evidence="4" type="ORF">C5167_032318</name>
</gene>
<dbReference type="InterPro" id="IPR036397">
    <property type="entry name" value="RNaseH_sf"/>
</dbReference>
<dbReference type="Proteomes" id="UP000316621">
    <property type="component" value="Chromosome 7"/>
</dbReference>